<name>A0AA37VDB0_9FIRM</name>
<evidence type="ECO:0000256" key="1">
    <source>
        <dbReference type="SAM" id="Phobius"/>
    </source>
</evidence>
<evidence type="ECO:0000313" key="3">
    <source>
        <dbReference type="Proteomes" id="UP001145109"/>
    </source>
</evidence>
<accession>A0AA37VDB0</accession>
<dbReference type="EMBL" id="BSCI01000001">
    <property type="protein sequence ID" value="GLG85543.1"/>
    <property type="molecule type" value="Genomic_DNA"/>
</dbReference>
<gene>
    <name evidence="2" type="ORF">comes_00880</name>
</gene>
<keyword evidence="1" id="KW-0472">Membrane</keyword>
<reference evidence="2" key="2">
    <citation type="submission" date="2022-11" db="EMBL/GenBank/DDBJ databases">
        <title>Draft genome sequence of Coprococcus comes strain 31264.</title>
        <authorList>
            <person name="Hisatomi A."/>
            <person name="Ohkuma M."/>
            <person name="Sakamoto M."/>
        </authorList>
    </citation>
    <scope>NUCLEOTIDE SEQUENCE</scope>
    <source>
        <strain evidence="2">JCM 31264</strain>
    </source>
</reference>
<comment type="caution">
    <text evidence="2">The sequence shown here is derived from an EMBL/GenBank/DDBJ whole genome shotgun (WGS) entry which is preliminary data.</text>
</comment>
<feature type="transmembrane region" description="Helical" evidence="1">
    <location>
        <begin position="49"/>
        <end position="70"/>
    </location>
</feature>
<evidence type="ECO:0000313" key="2">
    <source>
        <dbReference type="EMBL" id="GLG85543.1"/>
    </source>
</evidence>
<dbReference type="Proteomes" id="UP001145109">
    <property type="component" value="Unassembled WGS sequence"/>
</dbReference>
<dbReference type="AlphaFoldDB" id="A0AA37VDB0"/>
<organism evidence="2 3">
    <name type="scientific">Coprococcus comes</name>
    <dbReference type="NCBI Taxonomy" id="410072"/>
    <lineage>
        <taxon>Bacteria</taxon>
        <taxon>Bacillati</taxon>
        <taxon>Bacillota</taxon>
        <taxon>Clostridia</taxon>
        <taxon>Lachnospirales</taxon>
        <taxon>Lachnospiraceae</taxon>
        <taxon>Coprococcus</taxon>
    </lineage>
</organism>
<keyword evidence="1" id="KW-0812">Transmembrane</keyword>
<sequence length="98" mass="10376">MCVAPAVAFATGGATLSTLTGLPYLLCTLIIGIFIFVVAVFGTDLVRKVASVLSVCIIAGLLIVYIPNIIAGAVRCWKRIYDAADFCFDHSWSGIYGS</sequence>
<keyword evidence="1" id="KW-1133">Transmembrane helix</keyword>
<feature type="transmembrane region" description="Helical" evidence="1">
    <location>
        <begin position="22"/>
        <end position="42"/>
    </location>
</feature>
<protein>
    <submittedName>
        <fullName evidence="2">Uncharacterized protein</fullName>
    </submittedName>
</protein>
<reference evidence="2" key="1">
    <citation type="submission" date="2022-09" db="EMBL/GenBank/DDBJ databases">
        <title>Draft genome sequence of Coprococcus comes strain 31264.</title>
        <authorList>
            <person name="Atsushi H."/>
            <person name="Moriya O."/>
            <person name="Mitsuo S."/>
        </authorList>
    </citation>
    <scope>NUCLEOTIDE SEQUENCE</scope>
    <source>
        <strain evidence="2">JCM 31264</strain>
    </source>
</reference>
<proteinExistence type="predicted"/>